<evidence type="ECO:0000313" key="3">
    <source>
        <dbReference type="Proteomes" id="UP000720189"/>
    </source>
</evidence>
<dbReference type="InterPro" id="IPR057678">
    <property type="entry name" value="DUF7918"/>
</dbReference>
<feature type="domain" description="DUF7918" evidence="1">
    <location>
        <begin position="9"/>
        <end position="161"/>
    </location>
</feature>
<reference evidence="2" key="1">
    <citation type="journal article" date="2021" name="Nat. Commun.">
        <title>Genetic determinants of endophytism in the Arabidopsis root mycobiome.</title>
        <authorList>
            <person name="Mesny F."/>
            <person name="Miyauchi S."/>
            <person name="Thiergart T."/>
            <person name="Pickel B."/>
            <person name="Atanasova L."/>
            <person name="Karlsson M."/>
            <person name="Huettel B."/>
            <person name="Barry K.W."/>
            <person name="Haridas S."/>
            <person name="Chen C."/>
            <person name="Bauer D."/>
            <person name="Andreopoulos W."/>
            <person name="Pangilinan J."/>
            <person name="LaButti K."/>
            <person name="Riley R."/>
            <person name="Lipzen A."/>
            <person name="Clum A."/>
            <person name="Drula E."/>
            <person name="Henrissat B."/>
            <person name="Kohler A."/>
            <person name="Grigoriev I.V."/>
            <person name="Martin F.M."/>
            <person name="Hacquard S."/>
        </authorList>
    </citation>
    <scope>NUCLEOTIDE SEQUENCE</scope>
    <source>
        <strain evidence="2">MPI-CAGE-AT-0023</strain>
    </source>
</reference>
<dbReference type="GeneID" id="70220691"/>
<evidence type="ECO:0000259" key="1">
    <source>
        <dbReference type="Pfam" id="PF25534"/>
    </source>
</evidence>
<evidence type="ECO:0000313" key="2">
    <source>
        <dbReference type="EMBL" id="KAH7232322.1"/>
    </source>
</evidence>
<accession>A0A9P9G5D8</accession>
<dbReference type="OrthoDB" id="5342093at2759"/>
<dbReference type="AlphaFoldDB" id="A0A9P9G5D8"/>
<keyword evidence="3" id="KW-1185">Reference proteome</keyword>
<name>A0A9P9G5D8_FUSRE</name>
<dbReference type="Proteomes" id="UP000720189">
    <property type="component" value="Unassembled WGS sequence"/>
</dbReference>
<protein>
    <recommendedName>
        <fullName evidence="1">DUF7918 domain-containing protein</fullName>
    </recommendedName>
</protein>
<organism evidence="2 3">
    <name type="scientific">Fusarium redolens</name>
    <dbReference type="NCBI Taxonomy" id="48865"/>
    <lineage>
        <taxon>Eukaryota</taxon>
        <taxon>Fungi</taxon>
        <taxon>Dikarya</taxon>
        <taxon>Ascomycota</taxon>
        <taxon>Pezizomycotina</taxon>
        <taxon>Sordariomycetes</taxon>
        <taxon>Hypocreomycetidae</taxon>
        <taxon>Hypocreales</taxon>
        <taxon>Nectriaceae</taxon>
        <taxon>Fusarium</taxon>
        <taxon>Fusarium redolens species complex</taxon>
    </lineage>
</organism>
<comment type="caution">
    <text evidence="2">The sequence shown here is derived from an EMBL/GenBank/DDBJ whole genome shotgun (WGS) entry which is preliminary data.</text>
</comment>
<dbReference type="EMBL" id="JAGMUX010000019">
    <property type="protein sequence ID" value="KAH7232322.1"/>
    <property type="molecule type" value="Genomic_DNA"/>
</dbReference>
<proteinExistence type="predicted"/>
<dbReference type="Pfam" id="PF25534">
    <property type="entry name" value="DUF7918"/>
    <property type="match status" value="1"/>
</dbReference>
<gene>
    <name evidence="2" type="ORF">BKA55DRAFT_544661</name>
</gene>
<dbReference type="RefSeq" id="XP_046043982.1">
    <property type="nucleotide sequence ID" value="XM_046190737.1"/>
</dbReference>
<sequence>MLPAAHCSIQPTSGQDYSFEVTVLLELEFPPGRDTFIFKVIVDGTEFDTGMIDKEKVGDAGFAQYIACRRVPMPDGTTKIESLVFADLSQVENAPDEKFEADMERISEMGIIKVVVGFTTRFEPESPAPYDTTIEEVGSLEISQKAMVLQGQHLTDGAKYAWSGRAQDNFAKCFRRFCC</sequence>